<evidence type="ECO:0000256" key="5">
    <source>
        <dbReference type="ARBA" id="ARBA00033464"/>
    </source>
</evidence>
<dbReference type="Proteomes" id="UP001175226">
    <property type="component" value="Unassembled WGS sequence"/>
</dbReference>
<dbReference type="Pfam" id="PF09468">
    <property type="entry name" value="RNase_H2-Ydr279"/>
    <property type="match status" value="1"/>
</dbReference>
<name>A0AA39N2Q3_9AGAR</name>
<feature type="domain" description="Ribonuclease H2 subunit B wHTH" evidence="7">
    <location>
        <begin position="93"/>
        <end position="255"/>
    </location>
</feature>
<feature type="compositionally biased region" description="Polar residues" evidence="6">
    <location>
        <begin position="282"/>
        <end position="296"/>
    </location>
</feature>
<comment type="subcellular location">
    <subcellularLocation>
        <location evidence="1">Nucleus</location>
    </subcellularLocation>
</comment>
<evidence type="ECO:0000256" key="4">
    <source>
        <dbReference type="ARBA" id="ARBA00024778"/>
    </source>
</evidence>
<evidence type="ECO:0000313" key="10">
    <source>
        <dbReference type="Proteomes" id="UP001175226"/>
    </source>
</evidence>
<dbReference type="PANTHER" id="PTHR13383">
    <property type="entry name" value="RIBONUCLEASE H2 SUBUNIT B"/>
    <property type="match status" value="1"/>
</dbReference>
<dbReference type="GO" id="GO:0006401">
    <property type="term" value="P:RNA catabolic process"/>
    <property type="evidence" value="ECO:0007669"/>
    <property type="project" value="TreeGrafter"/>
</dbReference>
<dbReference type="GO" id="GO:0005654">
    <property type="term" value="C:nucleoplasm"/>
    <property type="evidence" value="ECO:0007669"/>
    <property type="project" value="TreeGrafter"/>
</dbReference>
<dbReference type="InterPro" id="IPR040456">
    <property type="entry name" value="RNase_H2_suB"/>
</dbReference>
<dbReference type="GO" id="GO:0032299">
    <property type="term" value="C:ribonuclease H2 complex"/>
    <property type="evidence" value="ECO:0007669"/>
    <property type="project" value="InterPro"/>
</dbReference>
<dbReference type="InterPro" id="IPR019024">
    <property type="entry name" value="RNase_H2_suB_wHTH"/>
</dbReference>
<comment type="function">
    <text evidence="4">Non catalytic subunit of RNase H2, an endonuclease that specifically degrades the RNA of RNA:DNA hybrids. Participates in DNA replication, possibly by mediating the removal of lagging-strand Okazaki fragment RNA primers during DNA replication. Mediates the excision of single ribonucleotides from DNA:RNA duplexes.</text>
</comment>
<dbReference type="AlphaFoldDB" id="A0AA39N2Q3"/>
<evidence type="ECO:0000259" key="8">
    <source>
        <dbReference type="Pfam" id="PF17745"/>
    </source>
</evidence>
<protein>
    <recommendedName>
        <fullName evidence="2">Ribonuclease H2 subunit B</fullName>
    </recommendedName>
    <alternativeName>
        <fullName evidence="5">Ribonuclease HI subunit B</fullName>
    </alternativeName>
</protein>
<evidence type="ECO:0000256" key="2">
    <source>
        <dbReference type="ARBA" id="ARBA00019062"/>
    </source>
</evidence>
<evidence type="ECO:0000313" key="9">
    <source>
        <dbReference type="EMBL" id="KAK0455000.1"/>
    </source>
</evidence>
<dbReference type="CDD" id="cd09270">
    <property type="entry name" value="RNase_H2-B"/>
    <property type="match status" value="1"/>
</dbReference>
<gene>
    <name evidence="9" type="ORF">EV421DRAFT_470342</name>
</gene>
<sequence length="336" mass="36653">MATHIGVLPADVLQAIALGSPGGNVLPPTRFIRLLHPRTGLPCLFLPCNRLSQATQILEVQGVSPTNARSWTLGEEIISDGKLLILTPIDPAFLLIPILKSTIPSDGTSGNFRPADDIFEDAISKLSRESNDLVSAVDITSFVEMDCSRKALRRVCEMKGEFYRSSSRVDALTRTLSSVEVASDITVYRFSPTKVVDYVRKKVDHMSSFPVIEMSRSITRNLAKDGLLDDGKEKLLAAAKTKIACDLICQYLPPLESASLVASYDFTDLDAFMKRLEEESMATTAKSGKGTQTSKETNGDKKRKSAKGSQGVEKLKKANVKGMAKLSTFFTKKAVT</sequence>
<dbReference type="PANTHER" id="PTHR13383:SF11">
    <property type="entry name" value="RIBONUCLEASE H2 SUBUNIT B"/>
    <property type="match status" value="1"/>
</dbReference>
<dbReference type="Gene3D" id="2.20.25.530">
    <property type="match status" value="1"/>
</dbReference>
<feature type="region of interest" description="Disordered" evidence="6">
    <location>
        <begin position="282"/>
        <end position="316"/>
    </location>
</feature>
<dbReference type="Gene3D" id="1.10.20.120">
    <property type="match status" value="1"/>
</dbReference>
<evidence type="ECO:0000256" key="3">
    <source>
        <dbReference type="ARBA" id="ARBA00023242"/>
    </source>
</evidence>
<keyword evidence="3" id="KW-0539">Nucleus</keyword>
<dbReference type="InterPro" id="IPR041195">
    <property type="entry name" value="Rnh202_N"/>
</dbReference>
<proteinExistence type="predicted"/>
<evidence type="ECO:0000259" key="7">
    <source>
        <dbReference type="Pfam" id="PF09468"/>
    </source>
</evidence>
<evidence type="ECO:0000256" key="1">
    <source>
        <dbReference type="ARBA" id="ARBA00004123"/>
    </source>
</evidence>
<reference evidence="9" key="1">
    <citation type="submission" date="2023-06" db="EMBL/GenBank/DDBJ databases">
        <authorList>
            <consortium name="Lawrence Berkeley National Laboratory"/>
            <person name="Ahrendt S."/>
            <person name="Sahu N."/>
            <person name="Indic B."/>
            <person name="Wong-Bajracharya J."/>
            <person name="Merenyi Z."/>
            <person name="Ke H.-M."/>
            <person name="Monk M."/>
            <person name="Kocsube S."/>
            <person name="Drula E."/>
            <person name="Lipzen A."/>
            <person name="Balint B."/>
            <person name="Henrissat B."/>
            <person name="Andreopoulos B."/>
            <person name="Martin F.M."/>
            <person name="Harder C.B."/>
            <person name="Rigling D."/>
            <person name="Ford K.L."/>
            <person name="Foster G.D."/>
            <person name="Pangilinan J."/>
            <person name="Papanicolaou A."/>
            <person name="Barry K."/>
            <person name="LaButti K."/>
            <person name="Viragh M."/>
            <person name="Koriabine M."/>
            <person name="Yan M."/>
            <person name="Riley R."/>
            <person name="Champramary S."/>
            <person name="Plett K.L."/>
            <person name="Tsai I.J."/>
            <person name="Slot J."/>
            <person name="Sipos G."/>
            <person name="Plett J."/>
            <person name="Nagy L.G."/>
            <person name="Grigoriev I.V."/>
        </authorList>
    </citation>
    <scope>NUCLEOTIDE SEQUENCE</scope>
    <source>
        <strain evidence="9">FPL87.14</strain>
    </source>
</reference>
<keyword evidence="10" id="KW-1185">Reference proteome</keyword>
<accession>A0AA39N2Q3</accession>
<comment type="caution">
    <text evidence="9">The sequence shown here is derived from an EMBL/GenBank/DDBJ whole genome shotgun (WGS) entry which is preliminary data.</text>
</comment>
<dbReference type="EMBL" id="JAUEPT010000002">
    <property type="protein sequence ID" value="KAK0455000.1"/>
    <property type="molecule type" value="Genomic_DNA"/>
</dbReference>
<feature type="domain" description="Rnh202 triple barrel" evidence="8">
    <location>
        <begin position="28"/>
        <end position="90"/>
    </location>
</feature>
<evidence type="ECO:0000256" key="6">
    <source>
        <dbReference type="SAM" id="MobiDB-lite"/>
    </source>
</evidence>
<organism evidence="9 10">
    <name type="scientific">Armillaria borealis</name>
    <dbReference type="NCBI Taxonomy" id="47425"/>
    <lineage>
        <taxon>Eukaryota</taxon>
        <taxon>Fungi</taxon>
        <taxon>Dikarya</taxon>
        <taxon>Basidiomycota</taxon>
        <taxon>Agaricomycotina</taxon>
        <taxon>Agaricomycetes</taxon>
        <taxon>Agaricomycetidae</taxon>
        <taxon>Agaricales</taxon>
        <taxon>Marasmiineae</taxon>
        <taxon>Physalacriaceae</taxon>
        <taxon>Armillaria</taxon>
    </lineage>
</organism>
<dbReference type="Pfam" id="PF17745">
    <property type="entry name" value="Ydr279_N"/>
    <property type="match status" value="1"/>
</dbReference>